<organism evidence="3">
    <name type="scientific">Phocaeicola dorei</name>
    <dbReference type="NCBI Taxonomy" id="357276"/>
    <lineage>
        <taxon>Bacteria</taxon>
        <taxon>Pseudomonadati</taxon>
        <taxon>Bacteroidota</taxon>
        <taxon>Bacteroidia</taxon>
        <taxon>Bacteroidales</taxon>
        <taxon>Bacteroidaceae</taxon>
        <taxon>Phocaeicola</taxon>
    </lineage>
</organism>
<evidence type="ECO:0000313" key="4">
    <source>
        <dbReference type="EMBL" id="KAA5400153.1"/>
    </source>
</evidence>
<dbReference type="Proteomes" id="UP001177934">
    <property type="component" value="Chromosome"/>
</dbReference>
<dbReference type="EMBL" id="VVZE01000001">
    <property type="protein sequence ID" value="KAA5388173.1"/>
    <property type="molecule type" value="Genomic_DNA"/>
</dbReference>
<reference evidence="8 11" key="1">
    <citation type="submission" date="2018-08" db="EMBL/GenBank/DDBJ databases">
        <title>A genome reference for cultivated species of the human gut microbiota.</title>
        <authorList>
            <person name="Zou Y."/>
            <person name="Xue W."/>
            <person name="Luo G."/>
        </authorList>
    </citation>
    <scope>NUCLEOTIDE SEQUENCE [LARGE SCALE GENOMIC DNA]</scope>
    <source>
        <strain evidence="8 11">AF14-1AC</strain>
    </source>
</reference>
<evidence type="ECO:0000313" key="11">
    <source>
        <dbReference type="Proteomes" id="UP000283678"/>
    </source>
</evidence>
<evidence type="ECO:0000313" key="17">
    <source>
        <dbReference type="Proteomes" id="UP000500949"/>
    </source>
</evidence>
<dbReference type="Proteomes" id="UP000481616">
    <property type="component" value="Unassembled WGS sequence"/>
</dbReference>
<evidence type="ECO:0000313" key="3">
    <source>
        <dbReference type="EMBL" id="KAA5388173.1"/>
    </source>
</evidence>
<evidence type="ECO:0000313" key="2">
    <source>
        <dbReference type="EMBL" id="KAA5385210.1"/>
    </source>
</evidence>
<dbReference type="EMBL" id="CP126056">
    <property type="protein sequence ID" value="WHX11701.1"/>
    <property type="molecule type" value="Genomic_DNA"/>
</dbReference>
<dbReference type="Proteomes" id="UP000777173">
    <property type="component" value="Unassembled WGS sequence"/>
</dbReference>
<accession>A0A1Y4PJX5</accession>
<name>A0A1Y4PJX5_9BACT</name>
<reference evidence="9 12" key="3">
    <citation type="journal article" date="2019" name="Nat. Microbiol.">
        <title>Genomic variation and strain-specific functional adaptation in the human gut microbiome during early life.</title>
        <authorList>
            <person name="Vatanen T."/>
            <person name="Plichta D.R."/>
            <person name="Somani J."/>
            <person name="Munch P.C."/>
            <person name="Arthur T.D."/>
            <person name="Hall A.B."/>
            <person name="Rudolf S."/>
            <person name="Oakeley E.J."/>
            <person name="Ke X."/>
            <person name="Young R.A."/>
            <person name="Haiser H.J."/>
            <person name="Kolde R."/>
            <person name="Yassour M."/>
            <person name="Luopajarvi K."/>
            <person name="Siljander H."/>
            <person name="Virtanen S.M."/>
            <person name="Ilonen J."/>
            <person name="Uibo R."/>
            <person name="Tillmann V."/>
            <person name="Mokurov S."/>
            <person name="Dorshakova N."/>
            <person name="Porter J.A."/>
            <person name="McHardy A.C."/>
            <person name="Lahdesmaki H."/>
            <person name="Vlamakis H."/>
            <person name="Huttenhower C."/>
            <person name="Knip M."/>
            <person name="Xavier R.J."/>
        </authorList>
    </citation>
    <scope>NUCLEOTIDE SEQUENCE [LARGE SCALE GENOMIC DNA]</scope>
    <source>
        <strain evidence="9 12">RJX1052</strain>
    </source>
</reference>
<dbReference type="EMBL" id="CP046176">
    <property type="protein sequence ID" value="QJR76381.1"/>
    <property type="molecule type" value="Genomic_DNA"/>
</dbReference>
<dbReference type="Proteomes" id="UP000347681">
    <property type="component" value="Unassembled WGS sequence"/>
</dbReference>
<evidence type="ECO:0000313" key="1">
    <source>
        <dbReference type="EMBL" id="KAA5325152.1"/>
    </source>
</evidence>
<evidence type="ECO:0000313" key="6">
    <source>
        <dbReference type="EMBL" id="MBV3123371.1"/>
    </source>
</evidence>
<evidence type="ECO:0000313" key="10">
    <source>
        <dbReference type="EMBL" id="WHX11701.1"/>
    </source>
</evidence>
<dbReference type="Proteomes" id="UP000283678">
    <property type="component" value="Unassembled WGS sequence"/>
</dbReference>
<dbReference type="Proteomes" id="UP000441162">
    <property type="component" value="Unassembled WGS sequence"/>
</dbReference>
<dbReference type="EMBL" id="JAHOAX010000007">
    <property type="protein sequence ID" value="MBV3123371.1"/>
    <property type="molecule type" value="Genomic_DNA"/>
</dbReference>
<dbReference type="EMBL" id="VVYY01000002">
    <property type="protein sequence ID" value="KAA5400153.1"/>
    <property type="molecule type" value="Genomic_DNA"/>
</dbReference>
<reference evidence="10" key="6">
    <citation type="journal article" date="2023" name="Nat. Commun.">
        <title>Identification of a novel Human Milk Oligosaccharides utilization cluster in the infant gut commensal Bacteroides dorei.</title>
        <authorList>
            <person name="Kijner S."/>
            <person name="Ennis D."/>
            <person name="Shmorak S."/>
            <person name="Florentin A."/>
            <person name="Yassour M."/>
        </authorList>
    </citation>
    <scope>NUCLEOTIDE SEQUENCE</scope>
    <source>
        <strain evidence="10">2</strain>
    </source>
</reference>
<dbReference type="EMBL" id="SLTX01000001">
    <property type="protein sequence ID" value="TDB07372.1"/>
    <property type="molecule type" value="Genomic_DNA"/>
</dbReference>
<dbReference type="Proteomes" id="UP000294834">
    <property type="component" value="Unassembled WGS sequence"/>
</dbReference>
<evidence type="ECO:0000313" key="5">
    <source>
        <dbReference type="EMBL" id="KAA5407998.1"/>
    </source>
</evidence>
<dbReference type="EMBL" id="VVZV01000001">
    <property type="protein sequence ID" value="KAA5325152.1"/>
    <property type="molecule type" value="Genomic_DNA"/>
</dbReference>
<evidence type="ECO:0000313" key="7">
    <source>
        <dbReference type="EMBL" id="QJR76381.1"/>
    </source>
</evidence>
<dbReference type="Proteomes" id="UP000500949">
    <property type="component" value="Chromosome"/>
</dbReference>
<reference evidence="13 14" key="2">
    <citation type="journal article" date="2019" name="Nat. Med.">
        <title>A library of human gut bacterial isolates paired with longitudinal multiomics data enables mechanistic microbiome research.</title>
        <authorList>
            <person name="Poyet M."/>
            <person name="Groussin M."/>
            <person name="Gibbons S.M."/>
            <person name="Avila-Pacheco J."/>
            <person name="Jiang X."/>
            <person name="Kearney S.M."/>
            <person name="Perrotta A.R."/>
            <person name="Berdy B."/>
            <person name="Zhao S."/>
            <person name="Lieberman T.D."/>
            <person name="Swanson P.K."/>
            <person name="Smith M."/>
            <person name="Roesemann S."/>
            <person name="Alexander J.E."/>
            <person name="Rich S.A."/>
            <person name="Livny J."/>
            <person name="Vlamakis H."/>
            <person name="Clish C."/>
            <person name="Bullock K."/>
            <person name="Deik A."/>
            <person name="Scott J."/>
            <person name="Pierce K.A."/>
            <person name="Xavier R.J."/>
            <person name="Alm E.J."/>
        </authorList>
    </citation>
    <scope>NUCLEOTIDE SEQUENCE [LARGE SCALE GENOMIC DNA]</scope>
    <source>
        <strain evidence="4 15">BIOML-A1</strain>
        <strain evidence="1 16">BIOML-A25</strain>
        <strain evidence="5 14">BIOML-A4</strain>
        <strain evidence="2 13">BIOML-A5</strain>
        <strain evidence="3">BIOML-A8</strain>
    </source>
</reference>
<dbReference type="EMBL" id="QRZL01000009">
    <property type="protein sequence ID" value="RGV77135.1"/>
    <property type="molecule type" value="Genomic_DNA"/>
</dbReference>
<evidence type="ECO:0000313" key="8">
    <source>
        <dbReference type="EMBL" id="RGV77135.1"/>
    </source>
</evidence>
<dbReference type="Proteomes" id="UP000481700">
    <property type="component" value="Unassembled WGS sequence"/>
</dbReference>
<protein>
    <submittedName>
        <fullName evidence="3">Uncharacterized protein</fullName>
    </submittedName>
</protein>
<evidence type="ECO:0000313" key="16">
    <source>
        <dbReference type="Proteomes" id="UP000481700"/>
    </source>
</evidence>
<gene>
    <name evidence="8" type="ORF">DWW04_10710</name>
    <name evidence="9" type="ORF">E1J06_08080</name>
    <name evidence="3" type="ORF">F2Y44_00145</name>
    <name evidence="5" type="ORF">F2Y51_00950</name>
    <name evidence="4" type="ORF">F2Y58_02080</name>
    <name evidence="2" type="ORF">F2Y61_05065</name>
    <name evidence="1" type="ORF">F2Z07_02015</name>
    <name evidence="7" type="ORF">GKD17_08230</name>
    <name evidence="6" type="ORF">KSU80_09275</name>
    <name evidence="10" type="ORF">QNN11_10985</name>
</gene>
<dbReference type="AlphaFoldDB" id="A0A1Y4PJX5"/>
<reference evidence="7 17" key="4">
    <citation type="submission" date="2019-11" db="EMBL/GenBank/DDBJ databases">
        <title>Complete genome sequence of Bacteroides dorei DSM 17855.</title>
        <authorList>
            <person name="Russell J.T."/>
        </authorList>
    </citation>
    <scope>NUCLEOTIDE SEQUENCE [LARGE SCALE GENOMIC DNA]</scope>
    <source>
        <strain evidence="7 17">DSM 17855</strain>
    </source>
</reference>
<dbReference type="EMBL" id="VVZA01000001">
    <property type="protein sequence ID" value="KAA5407998.1"/>
    <property type="molecule type" value="Genomic_DNA"/>
</dbReference>
<evidence type="ECO:0000313" key="13">
    <source>
        <dbReference type="Proteomes" id="UP000347681"/>
    </source>
</evidence>
<dbReference type="GeneID" id="93446666"/>
<evidence type="ECO:0000313" key="15">
    <source>
        <dbReference type="Proteomes" id="UP000481616"/>
    </source>
</evidence>
<dbReference type="RefSeq" id="WP_007838183.1">
    <property type="nucleotide sequence ID" value="NZ_BAABYF010000001.1"/>
</dbReference>
<sequence length="112" mass="12724">MSKRRYIIAPLLLLTLFLTYQVSITLFTHVHIVNGVMIVHSHPSSGKHHTHTTGQVISIAHLSTIHTLEAEVQAEMTVFRPLLYVLEYKINTFRAKALCAQCIHLRAPPFHC</sequence>
<evidence type="ECO:0000313" key="9">
    <source>
        <dbReference type="EMBL" id="TDB07372.1"/>
    </source>
</evidence>
<dbReference type="EMBL" id="VVZB01000002">
    <property type="protein sequence ID" value="KAA5385210.1"/>
    <property type="molecule type" value="Genomic_DNA"/>
</dbReference>
<reference evidence="6" key="5">
    <citation type="submission" date="2021-06" db="EMBL/GenBank/DDBJ databases">
        <title>Collection of gut derived symbiotic bacterial strains cultured from healthy donors.</title>
        <authorList>
            <person name="Lin H."/>
            <person name="Littmann E."/>
            <person name="Pamer E.G."/>
        </authorList>
    </citation>
    <scope>NUCLEOTIDE SEQUENCE</scope>
    <source>
        <strain evidence="6">MSK.5.10</strain>
    </source>
</reference>
<evidence type="ECO:0000313" key="14">
    <source>
        <dbReference type="Proteomes" id="UP000441162"/>
    </source>
</evidence>
<evidence type="ECO:0000313" key="12">
    <source>
        <dbReference type="Proteomes" id="UP000294834"/>
    </source>
</evidence>
<proteinExistence type="predicted"/>